<keyword evidence="4 11" id="KW-0472">Membrane</keyword>
<dbReference type="SMART" id="SM00408">
    <property type="entry name" value="IGc2"/>
    <property type="match status" value="2"/>
</dbReference>
<dbReference type="InterPro" id="IPR050122">
    <property type="entry name" value="RTK"/>
</dbReference>
<dbReference type="SUPFAM" id="SSF48726">
    <property type="entry name" value="Immunoglobulin"/>
    <property type="match status" value="1"/>
</dbReference>
<dbReference type="Proteomes" id="UP001642540">
    <property type="component" value="Unassembled WGS sequence"/>
</dbReference>
<dbReference type="InterPro" id="IPR013783">
    <property type="entry name" value="Ig-like_fold"/>
</dbReference>
<accession>A0ABP1QHD8</accession>
<keyword evidence="5" id="KW-1015">Disulfide bond</keyword>
<comment type="caution">
    <text evidence="14">The sequence shown here is derived from an EMBL/GenBank/DDBJ whole genome shotgun (WGS) entry which is preliminary data.</text>
</comment>
<dbReference type="SUPFAM" id="SSF56112">
    <property type="entry name" value="Protein kinase-like (PK-like)"/>
    <property type="match status" value="1"/>
</dbReference>
<reference evidence="14 15" key="1">
    <citation type="submission" date="2024-08" db="EMBL/GenBank/DDBJ databases">
        <authorList>
            <person name="Cucini C."/>
            <person name="Frati F."/>
        </authorList>
    </citation>
    <scope>NUCLEOTIDE SEQUENCE [LARGE SCALE GENOMIC DNA]</scope>
</reference>
<evidence type="ECO:0000313" key="15">
    <source>
        <dbReference type="Proteomes" id="UP001642540"/>
    </source>
</evidence>
<sequence length="1091" mass="123355">MILVQSPRFSPSRRNHRLLITTLVSALNALLISIIAHQFSLVDAIDGGDGVILSARNARGGISSSIVSSSSRNGYEDDGSSYTKYRAPAECTQEPRFSILTSESLLRSANVSYDEKKSEIWTFGRIYLVLECRASSPIDFDFDGQLINKLQSVETTRITYEDPRMPSCYSIAITVESTRESTGEYRCFTVKEPEIFRTSLHIYAHGGTPPYLLHADVGNDIIEVATDVHDQVVIIPCVVTNPNISVALYKIKEDFERVPIGDSLSYDPKVGFLLQIRQFKDPYGKYKCIAQNSSHYDVIVNVSEPTDNFFHDPIVQGRLEIVQDRLTSQSFICNSSSQHPNILTTADCKTPIDCRLARKCLGKNPYCSVPCRCSLRGDKCSKTLESNYAQIGFPIDVGCSNIPANKNGGVVHCSALNFEPSVEITYFIGLNGRIVQNWRNVGTDELVQVTTLYKMPKHSLVFVGEWIEFRCIASRFIYSRGFQWKFQLANGTMINAEAKAIGSQVPEEDSYIAENMSVRISHPDITSIMCYAPVWNETGWTHNTLPLTVKDSIHPSFLDPRNNSVSLYVNDRNGSIECEAEGFPTPDIMWFKNGQEYIENLEFDYSVPNITRGTVKLVELSLFDDGSVFICNATNPKGTILKSITLHVREQSLKLTLTLTGVAFILLLGLFAIILWIFYTNSRRMKIGQFYAFTDQDVEDFFNGNPEAIKKCGDGVTKAIYHPYDKTFEINPDDLLIDFQSPLGQGQFGVVFQGKLQTKQGTHPVAVKTTKDSDVNHLRSLLSEIKIIMYIGKHENIVNLIGAVTRDLKKRTRDVYVVVEYCQFGCLEEHLRTHRGTFFDEFGVSGVIRSASRSSYVRLQCVVKTSDLIIWAYQIISAMEYLASKNVVHGDVALRNMLLDANQVVKITDFGLSKHIYTQTQYVTTKKDTPVPWRWLAPEALSDNIFSLQSDVWSFGVLLYELFTLAELPYAVVTYNDEFLRLIGNGFRLNQPLYANTEIYAMMRECWRLDPKERPNFTSLKHFFHQFLRMQHPMNQSELIQQMQYRSELDTDSSDMDKEETTTLTTFGPPTLSSTSSNLNIHHIRPRGIIA</sequence>
<dbReference type="InterPro" id="IPR007110">
    <property type="entry name" value="Ig-like_dom"/>
</dbReference>
<keyword evidence="15" id="KW-1185">Reference proteome</keyword>
<dbReference type="InterPro" id="IPR011009">
    <property type="entry name" value="Kinase-like_dom_sf"/>
</dbReference>
<evidence type="ECO:0000259" key="12">
    <source>
        <dbReference type="PROSITE" id="PS50011"/>
    </source>
</evidence>
<dbReference type="InterPro" id="IPR013098">
    <property type="entry name" value="Ig_I-set"/>
</dbReference>
<comment type="subcellular location">
    <subcellularLocation>
        <location evidence="1">Membrane</location>
        <topology evidence="1">Single-pass membrane protein</topology>
    </subcellularLocation>
</comment>
<dbReference type="PANTHER" id="PTHR24416:SF600">
    <property type="entry name" value="PDGF- AND VEGF-RECEPTOR RELATED, ISOFORM J"/>
    <property type="match status" value="1"/>
</dbReference>
<feature type="transmembrane region" description="Helical" evidence="11">
    <location>
        <begin position="655"/>
        <end position="679"/>
    </location>
</feature>
<keyword evidence="6" id="KW-0675">Receptor</keyword>
<feature type="compositionally biased region" description="Low complexity" evidence="10">
    <location>
        <begin position="1062"/>
        <end position="1077"/>
    </location>
</feature>
<comment type="catalytic activity">
    <reaction evidence="8">
        <text>L-tyrosyl-[protein] + ATP = O-phospho-L-tyrosyl-[protein] + ADP + H(+)</text>
        <dbReference type="Rhea" id="RHEA:10596"/>
        <dbReference type="Rhea" id="RHEA-COMP:10136"/>
        <dbReference type="Rhea" id="RHEA-COMP:20101"/>
        <dbReference type="ChEBI" id="CHEBI:15378"/>
        <dbReference type="ChEBI" id="CHEBI:30616"/>
        <dbReference type="ChEBI" id="CHEBI:46858"/>
        <dbReference type="ChEBI" id="CHEBI:61978"/>
        <dbReference type="ChEBI" id="CHEBI:456216"/>
        <dbReference type="EC" id="2.7.10.1"/>
    </reaction>
</comment>
<dbReference type="InterPro" id="IPR001245">
    <property type="entry name" value="Ser-Thr/Tyr_kinase_cat_dom"/>
</dbReference>
<gene>
    <name evidence="14" type="ORF">ODALV1_LOCUS11386</name>
</gene>
<evidence type="ECO:0000256" key="11">
    <source>
        <dbReference type="SAM" id="Phobius"/>
    </source>
</evidence>
<dbReference type="InterPro" id="IPR003598">
    <property type="entry name" value="Ig_sub2"/>
</dbReference>
<dbReference type="Pfam" id="PF07679">
    <property type="entry name" value="I-set"/>
    <property type="match status" value="1"/>
</dbReference>
<evidence type="ECO:0000256" key="4">
    <source>
        <dbReference type="ARBA" id="ARBA00023136"/>
    </source>
</evidence>
<evidence type="ECO:0000256" key="10">
    <source>
        <dbReference type="SAM" id="MobiDB-lite"/>
    </source>
</evidence>
<evidence type="ECO:0000256" key="1">
    <source>
        <dbReference type="ARBA" id="ARBA00004167"/>
    </source>
</evidence>
<feature type="domain" description="Protein kinase" evidence="12">
    <location>
        <begin position="737"/>
        <end position="1028"/>
    </location>
</feature>
<evidence type="ECO:0008006" key="16">
    <source>
        <dbReference type="Google" id="ProtNLM"/>
    </source>
</evidence>
<dbReference type="Gene3D" id="2.60.40.10">
    <property type="entry name" value="Immunoglobulins"/>
    <property type="match status" value="2"/>
</dbReference>
<dbReference type="EMBL" id="CAXLJM020000034">
    <property type="protein sequence ID" value="CAL8103228.1"/>
    <property type="molecule type" value="Genomic_DNA"/>
</dbReference>
<dbReference type="PROSITE" id="PS00107">
    <property type="entry name" value="PROTEIN_KINASE_ATP"/>
    <property type="match status" value="1"/>
</dbReference>
<feature type="binding site" evidence="9">
    <location>
        <position position="768"/>
    </location>
    <ligand>
        <name>ATP</name>
        <dbReference type="ChEBI" id="CHEBI:30616"/>
    </ligand>
</feature>
<name>A0ABP1QHD8_9HEXA</name>
<dbReference type="PROSITE" id="PS50835">
    <property type="entry name" value="IG_LIKE"/>
    <property type="match status" value="1"/>
</dbReference>
<feature type="region of interest" description="Disordered" evidence="10">
    <location>
        <begin position="1050"/>
        <end position="1079"/>
    </location>
</feature>
<organism evidence="14 15">
    <name type="scientific">Orchesella dallaii</name>
    <dbReference type="NCBI Taxonomy" id="48710"/>
    <lineage>
        <taxon>Eukaryota</taxon>
        <taxon>Metazoa</taxon>
        <taxon>Ecdysozoa</taxon>
        <taxon>Arthropoda</taxon>
        <taxon>Hexapoda</taxon>
        <taxon>Collembola</taxon>
        <taxon>Entomobryomorpha</taxon>
        <taxon>Entomobryoidea</taxon>
        <taxon>Orchesellidae</taxon>
        <taxon>Orchesellinae</taxon>
        <taxon>Orchesella</taxon>
    </lineage>
</organism>
<evidence type="ECO:0000256" key="8">
    <source>
        <dbReference type="ARBA" id="ARBA00051243"/>
    </source>
</evidence>
<dbReference type="PIRSF" id="PIRSF000615">
    <property type="entry name" value="TyrPK_CSF1-R"/>
    <property type="match status" value="1"/>
</dbReference>
<dbReference type="PROSITE" id="PS50011">
    <property type="entry name" value="PROTEIN_KINASE_DOM"/>
    <property type="match status" value="1"/>
</dbReference>
<dbReference type="PROSITE" id="PS00109">
    <property type="entry name" value="PROTEIN_KINASE_TYR"/>
    <property type="match status" value="1"/>
</dbReference>
<keyword evidence="2 11" id="KW-0812">Transmembrane</keyword>
<evidence type="ECO:0000256" key="3">
    <source>
        <dbReference type="ARBA" id="ARBA00022989"/>
    </source>
</evidence>
<keyword evidence="7" id="KW-0325">Glycoprotein</keyword>
<keyword evidence="9" id="KW-0067">ATP-binding</keyword>
<evidence type="ECO:0000256" key="6">
    <source>
        <dbReference type="ARBA" id="ARBA00023170"/>
    </source>
</evidence>
<dbReference type="PRINTS" id="PR00109">
    <property type="entry name" value="TYRKINASE"/>
</dbReference>
<dbReference type="InterPro" id="IPR008266">
    <property type="entry name" value="Tyr_kinase_AS"/>
</dbReference>
<keyword evidence="9" id="KW-0547">Nucleotide-binding</keyword>
<keyword evidence="3 11" id="KW-1133">Transmembrane helix</keyword>
<dbReference type="Gene3D" id="3.30.200.20">
    <property type="entry name" value="Phosphorylase Kinase, domain 1"/>
    <property type="match status" value="1"/>
</dbReference>
<evidence type="ECO:0000313" key="14">
    <source>
        <dbReference type="EMBL" id="CAL8103228.1"/>
    </source>
</evidence>
<dbReference type="CDD" id="cd00192">
    <property type="entry name" value="PTKc"/>
    <property type="match status" value="1"/>
</dbReference>
<feature type="domain" description="Ig-like" evidence="13">
    <location>
        <begin position="555"/>
        <end position="647"/>
    </location>
</feature>
<evidence type="ECO:0000256" key="7">
    <source>
        <dbReference type="ARBA" id="ARBA00023180"/>
    </source>
</evidence>
<proteinExistence type="predicted"/>
<evidence type="ECO:0000259" key="13">
    <source>
        <dbReference type="PROSITE" id="PS50835"/>
    </source>
</evidence>
<dbReference type="InterPro" id="IPR000719">
    <property type="entry name" value="Prot_kinase_dom"/>
</dbReference>
<protein>
    <recommendedName>
        <fullName evidence="16">Vascular endothelial growth factor receptor 1</fullName>
    </recommendedName>
</protein>
<dbReference type="InterPro" id="IPR036179">
    <property type="entry name" value="Ig-like_dom_sf"/>
</dbReference>
<evidence type="ECO:0000256" key="9">
    <source>
        <dbReference type="PROSITE-ProRule" id="PRU10141"/>
    </source>
</evidence>
<dbReference type="InterPro" id="IPR017441">
    <property type="entry name" value="Protein_kinase_ATP_BS"/>
</dbReference>
<dbReference type="PANTHER" id="PTHR24416">
    <property type="entry name" value="TYROSINE-PROTEIN KINASE RECEPTOR"/>
    <property type="match status" value="1"/>
</dbReference>
<evidence type="ECO:0000256" key="5">
    <source>
        <dbReference type="ARBA" id="ARBA00023157"/>
    </source>
</evidence>
<dbReference type="Pfam" id="PF07714">
    <property type="entry name" value="PK_Tyr_Ser-Thr"/>
    <property type="match status" value="1"/>
</dbReference>
<evidence type="ECO:0000256" key="2">
    <source>
        <dbReference type="ARBA" id="ARBA00022692"/>
    </source>
</evidence>
<dbReference type="Gene3D" id="1.10.510.10">
    <property type="entry name" value="Transferase(Phosphotransferase) domain 1"/>
    <property type="match status" value="1"/>
</dbReference>